<comment type="caution">
    <text evidence="3">The sequence shown here is derived from an EMBL/GenBank/DDBJ whole genome shotgun (WGS) entry which is preliminary data.</text>
</comment>
<dbReference type="Pfam" id="PF11268">
    <property type="entry name" value="DUF3071"/>
    <property type="match status" value="1"/>
</dbReference>
<evidence type="ECO:0000313" key="3">
    <source>
        <dbReference type="EMBL" id="MDD9207790.1"/>
    </source>
</evidence>
<accession>A0ABT5U2Y3</accession>
<organism evidence="3 4">
    <name type="scientific">Georgenia halotolerans</name>
    <dbReference type="NCBI Taxonomy" id="3028317"/>
    <lineage>
        <taxon>Bacteria</taxon>
        <taxon>Bacillati</taxon>
        <taxon>Actinomycetota</taxon>
        <taxon>Actinomycetes</taxon>
        <taxon>Micrococcales</taxon>
        <taxon>Bogoriellaceae</taxon>
        <taxon>Georgenia</taxon>
    </lineage>
</organism>
<dbReference type="EMBL" id="JARACI010001156">
    <property type="protein sequence ID" value="MDD9207790.1"/>
    <property type="molecule type" value="Genomic_DNA"/>
</dbReference>
<sequence>MVELELLGLHSDGEHLTLTDPEGQRYRLLVDDALRAAVRRDRPRLEQLRAVERSAVRPRDIQVLVRAGATAEEVAERAGLPVEHVRRYEGPVLAERQWVVQQAQGVRINHDSDAPQLGDLVVDRLAARGVEASTLQWDAVRAKGEPWEVAVTFVTDGEEHEARWRVDLSARSVSAVDDEARWLSETEVGPGPLSPRRRLTAVAAERRARVFDLEDDDTAEPAAAAEVPAADDDVTAAGSALADDRTDDLLAELTAQRGTRVQPEVEEDAEAQLWGDGPGAHPPASRPEEARDAHVLPLRASADTAGAEPAGTTPALPPAEPAGTTPALPPAEGEPAEQPASGRAQPRAAGEEPRPRKSNRRTNRRSVPSWDEIVFGARPE</sequence>
<keyword evidence="4" id="KW-1185">Reference proteome</keyword>
<dbReference type="Proteomes" id="UP001165561">
    <property type="component" value="Unassembled WGS sequence"/>
</dbReference>
<feature type="domain" description="DUF3071" evidence="2">
    <location>
        <begin position="1"/>
        <end position="165"/>
    </location>
</feature>
<dbReference type="InterPro" id="IPR047682">
    <property type="entry name" value="SepH-like"/>
</dbReference>
<dbReference type="NCBIfam" id="NF040712">
    <property type="entry name" value="SepH"/>
    <property type="match status" value="1"/>
</dbReference>
<evidence type="ECO:0000256" key="1">
    <source>
        <dbReference type="SAM" id="MobiDB-lite"/>
    </source>
</evidence>
<feature type="region of interest" description="Disordered" evidence="1">
    <location>
        <begin position="213"/>
        <end position="233"/>
    </location>
</feature>
<feature type="region of interest" description="Disordered" evidence="1">
    <location>
        <begin position="255"/>
        <end position="291"/>
    </location>
</feature>
<protein>
    <submittedName>
        <fullName evidence="3">Septation protein SepH</fullName>
    </submittedName>
</protein>
<feature type="region of interest" description="Disordered" evidence="1">
    <location>
        <begin position="303"/>
        <end position="380"/>
    </location>
</feature>
<evidence type="ECO:0000313" key="4">
    <source>
        <dbReference type="Proteomes" id="UP001165561"/>
    </source>
</evidence>
<evidence type="ECO:0000259" key="2">
    <source>
        <dbReference type="Pfam" id="PF11268"/>
    </source>
</evidence>
<reference evidence="3" key="1">
    <citation type="submission" date="2023-02" db="EMBL/GenBank/DDBJ databases">
        <title>Georgenia sp.10Sc9-8, isolated from a soil sample collected from the Taklamakan desert.</title>
        <authorList>
            <person name="Liu S."/>
        </authorList>
    </citation>
    <scope>NUCLEOTIDE SEQUENCE</scope>
    <source>
        <strain evidence="3">10Sc9-8</strain>
    </source>
</reference>
<proteinExistence type="predicted"/>
<feature type="compositionally biased region" description="Low complexity" evidence="1">
    <location>
        <begin position="304"/>
        <end position="314"/>
    </location>
</feature>
<feature type="compositionally biased region" description="Low complexity" evidence="1">
    <location>
        <begin position="321"/>
        <end position="340"/>
    </location>
</feature>
<gene>
    <name evidence="3" type="primary">sepH</name>
    <name evidence="3" type="ORF">PU560_15140</name>
</gene>
<name>A0ABT5U2Y3_9MICO</name>
<dbReference type="InterPro" id="IPR021421">
    <property type="entry name" value="DUF3071"/>
</dbReference>